<feature type="transmembrane region" description="Helical" evidence="7">
    <location>
        <begin position="431"/>
        <end position="458"/>
    </location>
</feature>
<dbReference type="PANTHER" id="PTHR43386">
    <property type="entry name" value="OLIGOPEPTIDE TRANSPORT SYSTEM PERMEASE PROTEIN APPC"/>
    <property type="match status" value="1"/>
</dbReference>
<dbReference type="InterPro" id="IPR000515">
    <property type="entry name" value="MetI-like"/>
</dbReference>
<protein>
    <submittedName>
        <fullName evidence="9">Peptide/nickel transport system permease protein</fullName>
    </submittedName>
</protein>
<sequence>MTLRTLGAGTARTAGTVLASCLAVLLVVAALPWLSGTDPARTVLRMRFAEREPDQQALEAIRAELDIPANPLLGVLHWLAGLPRGDLGISWVSRQPVGPEVASALGVSATLAGTAATVAVLLAAAVLLPGLWRATRTGKPLGRTSGAVAGLLGSLPEFVLAALLLAVVAVHWGWLPTFGWSGVESLPLPALALGVPAGGLLARALSGGLDATIAEPWVRTWRANGFSRPQVLLALLRRGIAVAIPQLVLLFVGLLGSAVTVEAAFAIPGLGQTALDGLLSQDLPLVQGCVLVLILLGLGLGGAGMLAHRALLGSVLHTAEVPAAIPVSQPNSKLPAVLAVLLGLIVLAGLPRDGSSVLLTERLAAPSAAHPLGTDAVGRDILARFSSGALLSIGTAVLVSAVCLLIGLLVGLASRRGRAGAPDVLNALPPVLVGIVIAAAFGSGLFGAAIAVVLVGWIPLAVHARTLAVQARGSGYVRAATLGGARRGWILRRHLLPSVFPQVLRHAVVRVPHNALGIAALSFLGLGAPHDSAEWGAMLAQSLGYLERAPWTIAGPTIGLALLGMLAGSIRGTRN</sequence>
<dbReference type="Proteomes" id="UP000294911">
    <property type="component" value="Unassembled WGS sequence"/>
</dbReference>
<comment type="subcellular location">
    <subcellularLocation>
        <location evidence="1 7">Cell membrane</location>
        <topology evidence="1 7">Multi-pass membrane protein</topology>
    </subcellularLocation>
</comment>
<evidence type="ECO:0000256" key="7">
    <source>
        <dbReference type="RuleBase" id="RU363032"/>
    </source>
</evidence>
<feature type="transmembrane region" description="Helical" evidence="7">
    <location>
        <begin position="549"/>
        <end position="570"/>
    </location>
</feature>
<proteinExistence type="inferred from homology"/>
<keyword evidence="5 7" id="KW-1133">Transmembrane helix</keyword>
<keyword evidence="6 7" id="KW-0472">Membrane</keyword>
<accession>A0A4R2QW17</accession>
<keyword evidence="4 7" id="KW-0812">Transmembrane</keyword>
<feature type="transmembrane region" description="Helical" evidence="7">
    <location>
        <begin position="12"/>
        <end position="34"/>
    </location>
</feature>
<dbReference type="GO" id="GO:0005886">
    <property type="term" value="C:plasma membrane"/>
    <property type="evidence" value="ECO:0007669"/>
    <property type="project" value="UniProtKB-SubCell"/>
</dbReference>
<keyword evidence="3" id="KW-1003">Cell membrane</keyword>
<feature type="transmembrane region" description="Helical" evidence="7">
    <location>
        <begin position="285"/>
        <end position="307"/>
    </location>
</feature>
<comment type="caution">
    <text evidence="9">The sequence shown here is derived from an EMBL/GenBank/DDBJ whole genome shotgun (WGS) entry which is preliminary data.</text>
</comment>
<dbReference type="RefSeq" id="WP_132877024.1">
    <property type="nucleotide sequence ID" value="NZ_SLXQ01000003.1"/>
</dbReference>
<evidence type="ECO:0000256" key="3">
    <source>
        <dbReference type="ARBA" id="ARBA00022475"/>
    </source>
</evidence>
<evidence type="ECO:0000256" key="5">
    <source>
        <dbReference type="ARBA" id="ARBA00022989"/>
    </source>
</evidence>
<dbReference type="SUPFAM" id="SSF161098">
    <property type="entry name" value="MetI-like"/>
    <property type="match status" value="1"/>
</dbReference>
<evidence type="ECO:0000313" key="9">
    <source>
        <dbReference type="EMBL" id="TCP54273.1"/>
    </source>
</evidence>
<feature type="transmembrane region" description="Helical" evidence="7">
    <location>
        <begin position="389"/>
        <end position="410"/>
    </location>
</feature>
<organism evidence="9 10">
    <name type="scientific">Tamaricihabitans halophyticus</name>
    <dbReference type="NCBI Taxonomy" id="1262583"/>
    <lineage>
        <taxon>Bacteria</taxon>
        <taxon>Bacillati</taxon>
        <taxon>Actinomycetota</taxon>
        <taxon>Actinomycetes</taxon>
        <taxon>Pseudonocardiales</taxon>
        <taxon>Pseudonocardiaceae</taxon>
        <taxon>Tamaricihabitans</taxon>
    </lineage>
</organism>
<dbReference type="InterPro" id="IPR050366">
    <property type="entry name" value="BP-dependent_transpt_permease"/>
</dbReference>
<evidence type="ECO:0000256" key="4">
    <source>
        <dbReference type="ARBA" id="ARBA00022692"/>
    </source>
</evidence>
<dbReference type="EMBL" id="SLXQ01000003">
    <property type="protein sequence ID" value="TCP54273.1"/>
    <property type="molecule type" value="Genomic_DNA"/>
</dbReference>
<feature type="transmembrane region" description="Helical" evidence="7">
    <location>
        <begin position="247"/>
        <end position="265"/>
    </location>
</feature>
<reference evidence="9 10" key="1">
    <citation type="submission" date="2019-03" db="EMBL/GenBank/DDBJ databases">
        <title>Genomic Encyclopedia of Type Strains, Phase IV (KMG-IV): sequencing the most valuable type-strain genomes for metagenomic binning, comparative biology and taxonomic classification.</title>
        <authorList>
            <person name="Goeker M."/>
        </authorList>
    </citation>
    <scope>NUCLEOTIDE SEQUENCE [LARGE SCALE GENOMIC DNA]</scope>
    <source>
        <strain evidence="9 10">DSM 45765</strain>
    </source>
</reference>
<evidence type="ECO:0000259" key="8">
    <source>
        <dbReference type="PROSITE" id="PS50928"/>
    </source>
</evidence>
<dbReference type="AlphaFoldDB" id="A0A4R2QW17"/>
<dbReference type="CDD" id="cd06261">
    <property type="entry name" value="TM_PBP2"/>
    <property type="match status" value="1"/>
</dbReference>
<dbReference type="Gene3D" id="1.10.3720.10">
    <property type="entry name" value="MetI-like"/>
    <property type="match status" value="1"/>
</dbReference>
<keyword evidence="10" id="KW-1185">Reference proteome</keyword>
<feature type="transmembrane region" description="Helical" evidence="7">
    <location>
        <begin position="149"/>
        <end position="174"/>
    </location>
</feature>
<evidence type="ECO:0000256" key="1">
    <source>
        <dbReference type="ARBA" id="ARBA00004651"/>
    </source>
</evidence>
<feature type="transmembrane region" description="Helical" evidence="7">
    <location>
        <begin position="101"/>
        <end position="128"/>
    </location>
</feature>
<feature type="domain" description="ABC transmembrane type-1" evidence="8">
    <location>
        <begin position="385"/>
        <end position="571"/>
    </location>
</feature>
<gene>
    <name evidence="9" type="ORF">EV191_103317</name>
</gene>
<comment type="similarity">
    <text evidence="7">Belongs to the binding-protein-dependent transport system permease family.</text>
</comment>
<evidence type="ECO:0000256" key="2">
    <source>
        <dbReference type="ARBA" id="ARBA00022448"/>
    </source>
</evidence>
<evidence type="ECO:0000313" key="10">
    <source>
        <dbReference type="Proteomes" id="UP000294911"/>
    </source>
</evidence>
<evidence type="ECO:0000256" key="6">
    <source>
        <dbReference type="ARBA" id="ARBA00023136"/>
    </source>
</evidence>
<feature type="transmembrane region" description="Helical" evidence="7">
    <location>
        <begin position="186"/>
        <end position="205"/>
    </location>
</feature>
<name>A0A4R2QW17_9PSEU</name>
<dbReference type="PROSITE" id="PS50928">
    <property type="entry name" value="ABC_TM1"/>
    <property type="match status" value="1"/>
</dbReference>
<dbReference type="OrthoDB" id="8480309at2"/>
<dbReference type="GO" id="GO:0055085">
    <property type="term" value="P:transmembrane transport"/>
    <property type="evidence" value="ECO:0007669"/>
    <property type="project" value="InterPro"/>
</dbReference>
<dbReference type="InterPro" id="IPR035906">
    <property type="entry name" value="MetI-like_sf"/>
</dbReference>
<keyword evidence="2 7" id="KW-0813">Transport</keyword>
<dbReference type="Pfam" id="PF00528">
    <property type="entry name" value="BPD_transp_1"/>
    <property type="match status" value="2"/>
</dbReference>
<dbReference type="PANTHER" id="PTHR43386:SF1">
    <property type="entry name" value="D,D-DIPEPTIDE TRANSPORT SYSTEM PERMEASE PROTEIN DDPC-RELATED"/>
    <property type="match status" value="1"/>
</dbReference>